<dbReference type="AlphaFoldDB" id="A0A9D2DJA5"/>
<gene>
    <name evidence="2" type="ORF">IAA22_02765</name>
</gene>
<evidence type="ECO:0000313" key="2">
    <source>
        <dbReference type="EMBL" id="HIZ18020.1"/>
    </source>
</evidence>
<evidence type="ECO:0000256" key="1">
    <source>
        <dbReference type="SAM" id="Phobius"/>
    </source>
</evidence>
<name>A0A9D2DJA5_9ACTN</name>
<protein>
    <recommendedName>
        <fullName evidence="4">LysM domain-containing protein</fullName>
    </recommendedName>
</protein>
<accession>A0A9D2DJA5</accession>
<feature type="transmembrane region" description="Helical" evidence="1">
    <location>
        <begin position="55"/>
        <end position="75"/>
    </location>
</feature>
<reference evidence="2" key="2">
    <citation type="submission" date="2021-04" db="EMBL/GenBank/DDBJ databases">
        <authorList>
            <person name="Gilroy R."/>
        </authorList>
    </citation>
    <scope>NUCLEOTIDE SEQUENCE</scope>
    <source>
        <strain evidence="2">ChiHecolR3B27-1887</strain>
    </source>
</reference>
<keyword evidence="1" id="KW-0812">Transmembrane</keyword>
<proteinExistence type="predicted"/>
<organism evidence="2 3">
    <name type="scientific">Candidatus Olsenella stercoravium</name>
    <dbReference type="NCBI Taxonomy" id="2838713"/>
    <lineage>
        <taxon>Bacteria</taxon>
        <taxon>Bacillati</taxon>
        <taxon>Actinomycetota</taxon>
        <taxon>Coriobacteriia</taxon>
        <taxon>Coriobacteriales</taxon>
        <taxon>Atopobiaceae</taxon>
        <taxon>Olsenella</taxon>
    </lineage>
</organism>
<comment type="caution">
    <text evidence="2">The sequence shown here is derived from an EMBL/GenBank/DDBJ whole genome shotgun (WGS) entry which is preliminary data.</text>
</comment>
<evidence type="ECO:0000313" key="3">
    <source>
        <dbReference type="Proteomes" id="UP000824029"/>
    </source>
</evidence>
<evidence type="ECO:0008006" key="4">
    <source>
        <dbReference type="Google" id="ProtNLM"/>
    </source>
</evidence>
<dbReference type="EMBL" id="DXBZ01000052">
    <property type="protein sequence ID" value="HIZ18020.1"/>
    <property type="molecule type" value="Genomic_DNA"/>
</dbReference>
<keyword evidence="1" id="KW-1133">Transmembrane helix</keyword>
<keyword evidence="1" id="KW-0472">Membrane</keyword>
<sequence>MTRTNYAMPRFDGTAALESRPCARLVLIEGGCGKASGARASVPSARGRLSLGQSMALVVFAVALVGVLAVAGLVADGLSASATSRRIASLPEQELVVRDGDSLWGIADSLGV</sequence>
<dbReference type="Proteomes" id="UP000824029">
    <property type="component" value="Unassembled WGS sequence"/>
</dbReference>
<feature type="non-terminal residue" evidence="2">
    <location>
        <position position="112"/>
    </location>
</feature>
<reference evidence="2" key="1">
    <citation type="journal article" date="2021" name="PeerJ">
        <title>Extensive microbial diversity within the chicken gut microbiome revealed by metagenomics and culture.</title>
        <authorList>
            <person name="Gilroy R."/>
            <person name="Ravi A."/>
            <person name="Getino M."/>
            <person name="Pursley I."/>
            <person name="Horton D.L."/>
            <person name="Alikhan N.F."/>
            <person name="Baker D."/>
            <person name="Gharbi K."/>
            <person name="Hall N."/>
            <person name="Watson M."/>
            <person name="Adriaenssens E.M."/>
            <person name="Foster-Nyarko E."/>
            <person name="Jarju S."/>
            <person name="Secka A."/>
            <person name="Antonio M."/>
            <person name="Oren A."/>
            <person name="Chaudhuri R.R."/>
            <person name="La Ragione R."/>
            <person name="Hildebrand F."/>
            <person name="Pallen M.J."/>
        </authorList>
    </citation>
    <scope>NUCLEOTIDE SEQUENCE</scope>
    <source>
        <strain evidence="2">ChiHecolR3B27-1887</strain>
    </source>
</reference>